<protein>
    <submittedName>
        <fullName evidence="2">XRE family transcriptional regulator</fullName>
    </submittedName>
</protein>
<dbReference type="RefSeq" id="WP_131527612.1">
    <property type="nucleotide sequence ID" value="NZ_SJSO01000003.1"/>
</dbReference>
<evidence type="ECO:0000259" key="1">
    <source>
        <dbReference type="PROSITE" id="PS50943"/>
    </source>
</evidence>
<dbReference type="Gene3D" id="1.10.260.40">
    <property type="entry name" value="lambda repressor-like DNA-binding domains"/>
    <property type="match status" value="1"/>
</dbReference>
<reference evidence="2 3" key="1">
    <citation type="submission" date="2019-02" db="EMBL/GenBank/DDBJ databases">
        <title>Pedobacter sp. RP-3-21 sp. nov., isolated from Arctic soil.</title>
        <authorList>
            <person name="Dahal R.H."/>
        </authorList>
    </citation>
    <scope>NUCLEOTIDE SEQUENCE [LARGE SCALE GENOMIC DNA]</scope>
    <source>
        <strain evidence="2 3">RP-3-21</strain>
    </source>
</reference>
<organism evidence="2 3">
    <name type="scientific">Pedobacter psychrodurus</name>
    <dbReference type="NCBI Taxonomy" id="2530456"/>
    <lineage>
        <taxon>Bacteria</taxon>
        <taxon>Pseudomonadati</taxon>
        <taxon>Bacteroidota</taxon>
        <taxon>Sphingobacteriia</taxon>
        <taxon>Sphingobacteriales</taxon>
        <taxon>Sphingobacteriaceae</taxon>
        <taxon>Pedobacter</taxon>
    </lineage>
</organism>
<accession>A0A4R0PZD7</accession>
<dbReference type="PROSITE" id="PS50943">
    <property type="entry name" value="HTH_CROC1"/>
    <property type="match status" value="1"/>
</dbReference>
<dbReference type="EMBL" id="SJSO01000003">
    <property type="protein sequence ID" value="TCD28601.1"/>
    <property type="molecule type" value="Genomic_DNA"/>
</dbReference>
<comment type="caution">
    <text evidence="2">The sequence shown here is derived from an EMBL/GenBank/DDBJ whole genome shotgun (WGS) entry which is preliminary data.</text>
</comment>
<dbReference type="SMART" id="SM00530">
    <property type="entry name" value="HTH_XRE"/>
    <property type="match status" value="1"/>
</dbReference>
<sequence>MVSEKEKEILKRFGTHLKKLKEARNLSYRQFYANSGVNTGDIIKYENGITAPDFITIKRLAVGLKVHPSELFSFEFGVDFEAGLE</sequence>
<dbReference type="Proteomes" id="UP000293925">
    <property type="component" value="Unassembled WGS sequence"/>
</dbReference>
<feature type="domain" description="HTH cro/C1-type" evidence="1">
    <location>
        <begin position="17"/>
        <end position="71"/>
    </location>
</feature>
<dbReference type="CDD" id="cd00093">
    <property type="entry name" value="HTH_XRE"/>
    <property type="match status" value="1"/>
</dbReference>
<name>A0A4R0PZD7_9SPHI</name>
<dbReference type="GO" id="GO:0003677">
    <property type="term" value="F:DNA binding"/>
    <property type="evidence" value="ECO:0007669"/>
    <property type="project" value="InterPro"/>
</dbReference>
<dbReference type="OrthoDB" id="678057at2"/>
<evidence type="ECO:0000313" key="2">
    <source>
        <dbReference type="EMBL" id="TCD28601.1"/>
    </source>
</evidence>
<evidence type="ECO:0000313" key="3">
    <source>
        <dbReference type="Proteomes" id="UP000293925"/>
    </source>
</evidence>
<gene>
    <name evidence="2" type="ORF">EZ456_04220</name>
</gene>
<dbReference type="InterPro" id="IPR010982">
    <property type="entry name" value="Lambda_DNA-bd_dom_sf"/>
</dbReference>
<dbReference type="InterPro" id="IPR001387">
    <property type="entry name" value="Cro/C1-type_HTH"/>
</dbReference>
<keyword evidence="3" id="KW-1185">Reference proteome</keyword>
<dbReference type="Pfam" id="PF01381">
    <property type="entry name" value="HTH_3"/>
    <property type="match status" value="1"/>
</dbReference>
<dbReference type="AlphaFoldDB" id="A0A4R0PZD7"/>
<proteinExistence type="predicted"/>
<dbReference type="SUPFAM" id="SSF47413">
    <property type="entry name" value="lambda repressor-like DNA-binding domains"/>
    <property type="match status" value="1"/>
</dbReference>